<evidence type="ECO:0000313" key="10">
    <source>
        <dbReference type="Proteomes" id="UP000198778"/>
    </source>
</evidence>
<evidence type="ECO:0000259" key="8">
    <source>
        <dbReference type="Pfam" id="PF03600"/>
    </source>
</evidence>
<accession>A0A1H0KR42</accession>
<name>A0A1H0KR42_9BACI</name>
<dbReference type="GO" id="GO:0005886">
    <property type="term" value="C:plasma membrane"/>
    <property type="evidence" value="ECO:0007669"/>
    <property type="project" value="TreeGrafter"/>
</dbReference>
<keyword evidence="3 7" id="KW-0812">Transmembrane</keyword>
<evidence type="ECO:0000256" key="7">
    <source>
        <dbReference type="SAM" id="Phobius"/>
    </source>
</evidence>
<feature type="transmembrane region" description="Helical" evidence="7">
    <location>
        <begin position="230"/>
        <end position="263"/>
    </location>
</feature>
<dbReference type="Proteomes" id="UP000198778">
    <property type="component" value="Unassembled WGS sequence"/>
</dbReference>
<feature type="transmembrane region" description="Helical" evidence="7">
    <location>
        <begin position="29"/>
        <end position="50"/>
    </location>
</feature>
<feature type="transmembrane region" description="Helical" evidence="7">
    <location>
        <begin position="275"/>
        <end position="294"/>
    </location>
</feature>
<dbReference type="PANTHER" id="PTHR43652">
    <property type="entry name" value="BASIC AMINO ACID ANTIPORTER YFCC-RELATED"/>
    <property type="match status" value="1"/>
</dbReference>
<feature type="transmembrane region" description="Helical" evidence="7">
    <location>
        <begin position="97"/>
        <end position="121"/>
    </location>
</feature>
<feature type="domain" description="Citrate transporter-like" evidence="8">
    <location>
        <begin position="18"/>
        <end position="366"/>
    </location>
</feature>
<feature type="transmembrane region" description="Helical" evidence="7">
    <location>
        <begin position="172"/>
        <end position="192"/>
    </location>
</feature>
<feature type="transmembrane region" description="Helical" evidence="7">
    <location>
        <begin position="338"/>
        <end position="355"/>
    </location>
</feature>
<evidence type="ECO:0000256" key="3">
    <source>
        <dbReference type="ARBA" id="ARBA00022692"/>
    </source>
</evidence>
<dbReference type="PANTHER" id="PTHR43652:SF2">
    <property type="entry name" value="BASIC AMINO ACID ANTIPORTER YFCC-RELATED"/>
    <property type="match status" value="1"/>
</dbReference>
<feature type="transmembrane region" description="Helical" evidence="7">
    <location>
        <begin position="399"/>
        <end position="419"/>
    </location>
</feature>
<dbReference type="AlphaFoldDB" id="A0A1H0KR42"/>
<dbReference type="InterPro" id="IPR051679">
    <property type="entry name" value="DASS-Related_Transporters"/>
</dbReference>
<proteinExistence type="predicted"/>
<dbReference type="Pfam" id="PF03600">
    <property type="entry name" value="CitMHS"/>
    <property type="match status" value="1"/>
</dbReference>
<feature type="transmembrane region" description="Helical" evidence="7">
    <location>
        <begin position="6"/>
        <end position="24"/>
    </location>
</feature>
<reference evidence="10" key="1">
    <citation type="submission" date="2016-10" db="EMBL/GenBank/DDBJ databases">
        <authorList>
            <person name="Varghese N."/>
            <person name="Submissions S."/>
        </authorList>
    </citation>
    <scope>NUCLEOTIDE SEQUENCE [LARGE SCALE GENOMIC DNA]</scope>
    <source>
        <strain evidence="10">CGMCC 1.10369</strain>
    </source>
</reference>
<feature type="transmembrane region" description="Helical" evidence="7">
    <location>
        <begin position="141"/>
        <end position="160"/>
    </location>
</feature>
<dbReference type="InterPro" id="IPR004680">
    <property type="entry name" value="Cit_transptr-like_dom"/>
</dbReference>
<organism evidence="9 10">
    <name type="scientific">Alkalicoccus daliensis</name>
    <dbReference type="NCBI Taxonomy" id="745820"/>
    <lineage>
        <taxon>Bacteria</taxon>
        <taxon>Bacillati</taxon>
        <taxon>Bacillota</taxon>
        <taxon>Bacilli</taxon>
        <taxon>Bacillales</taxon>
        <taxon>Bacillaceae</taxon>
        <taxon>Alkalicoccus</taxon>
    </lineage>
</organism>
<keyword evidence="5 7" id="KW-1133">Transmembrane helix</keyword>
<keyword evidence="6 7" id="KW-0472">Membrane</keyword>
<evidence type="ECO:0000256" key="4">
    <source>
        <dbReference type="ARBA" id="ARBA00022737"/>
    </source>
</evidence>
<evidence type="ECO:0000313" key="9">
    <source>
        <dbReference type="EMBL" id="SDO58231.1"/>
    </source>
</evidence>
<keyword evidence="2" id="KW-0813">Transport</keyword>
<dbReference type="STRING" id="745820.SAMN04488053_11932"/>
<evidence type="ECO:0000256" key="5">
    <source>
        <dbReference type="ARBA" id="ARBA00022989"/>
    </source>
</evidence>
<dbReference type="GO" id="GO:0055085">
    <property type="term" value="P:transmembrane transport"/>
    <property type="evidence" value="ECO:0007669"/>
    <property type="project" value="InterPro"/>
</dbReference>
<evidence type="ECO:0000256" key="1">
    <source>
        <dbReference type="ARBA" id="ARBA00004141"/>
    </source>
</evidence>
<dbReference type="OrthoDB" id="9765532at2"/>
<keyword evidence="4" id="KW-0677">Repeat</keyword>
<feature type="transmembrane region" description="Helical" evidence="7">
    <location>
        <begin position="306"/>
        <end position="326"/>
    </location>
</feature>
<sequence length="420" mass="44951">MTIEIGIVLTIVLLMLLCLIKEIARPDIILSVTLLILLFLGVVEPAGALNGFMNEGMWTVGLLFIVAGAVQQNQLLHSMVLKGLGTGKGPRRSVMQMMFPIASLSAFLNNTPIVVIFAPIIRRWCERKGIAPSKFLMPLSFAAIFGGTLTLIGTSTNLIVHGFMLDRGLEGFSMFQLAIVGLPACLIGIIYMSTFGYKLLPNRQAELSYAAPANEPKAANTAKKAGFESYFSIIVLVSMVLMAAFEVLSMFEAALAASAVLILTRVVTLTKMVRSVQFEVLLLIAAAIGIGTAMEQSGTASYLAEHLVSLSSGWGVVGALIVIFLLTSIFTEVITNNAAAVLMFPVAFATAQQLGADPTGFFVAIAIAASASFATPIGYQTNLIIYRPGGYRFTDYIKVGMPLNVLYLVVTVGIVSFVWL</sequence>
<dbReference type="RefSeq" id="WP_090844512.1">
    <property type="nucleotide sequence ID" value="NZ_FNIL01000019.1"/>
</dbReference>
<dbReference type="CDD" id="cd01115">
    <property type="entry name" value="SLC13_permease"/>
    <property type="match status" value="1"/>
</dbReference>
<gene>
    <name evidence="9" type="ORF">SAMN04488053_11932</name>
</gene>
<keyword evidence="10" id="KW-1185">Reference proteome</keyword>
<comment type="subcellular location">
    <subcellularLocation>
        <location evidence="1">Membrane</location>
        <topology evidence="1">Multi-pass membrane protein</topology>
    </subcellularLocation>
</comment>
<feature type="transmembrane region" description="Helical" evidence="7">
    <location>
        <begin position="361"/>
        <end position="379"/>
    </location>
</feature>
<evidence type="ECO:0000256" key="2">
    <source>
        <dbReference type="ARBA" id="ARBA00022448"/>
    </source>
</evidence>
<dbReference type="EMBL" id="FNIL01000019">
    <property type="protein sequence ID" value="SDO58231.1"/>
    <property type="molecule type" value="Genomic_DNA"/>
</dbReference>
<evidence type="ECO:0000256" key="6">
    <source>
        <dbReference type="ARBA" id="ARBA00023136"/>
    </source>
</evidence>
<feature type="transmembrane region" description="Helical" evidence="7">
    <location>
        <begin position="56"/>
        <end position="76"/>
    </location>
</feature>
<protein>
    <submittedName>
        <fullName evidence="9">Anion transporter</fullName>
    </submittedName>
</protein>